<comment type="caution">
    <text evidence="3">The sequence shown here is derived from an EMBL/GenBank/DDBJ whole genome shotgun (WGS) entry which is preliminary data.</text>
</comment>
<dbReference type="SUPFAM" id="SSF58100">
    <property type="entry name" value="Bacterial hemolysins"/>
    <property type="match status" value="1"/>
</dbReference>
<proteinExistence type="predicted"/>
<dbReference type="Proteomes" id="UP001648503">
    <property type="component" value="Unassembled WGS sequence"/>
</dbReference>
<evidence type="ECO:0000313" key="3">
    <source>
        <dbReference type="EMBL" id="KAH6591635.1"/>
    </source>
</evidence>
<evidence type="ECO:0000313" key="4">
    <source>
        <dbReference type="Proteomes" id="UP001648503"/>
    </source>
</evidence>
<evidence type="ECO:0000256" key="2">
    <source>
        <dbReference type="SAM" id="SignalP"/>
    </source>
</evidence>
<dbReference type="EMBL" id="JAFCIX010000403">
    <property type="protein sequence ID" value="KAH6591635.1"/>
    <property type="molecule type" value="Genomic_DNA"/>
</dbReference>
<feature type="chain" id="PRO_5045043315" evidence="2">
    <location>
        <begin position="20"/>
        <end position="146"/>
    </location>
</feature>
<evidence type="ECO:0000256" key="1">
    <source>
        <dbReference type="SAM" id="Coils"/>
    </source>
</evidence>
<feature type="coiled-coil region" evidence="1">
    <location>
        <begin position="86"/>
        <end position="113"/>
    </location>
</feature>
<feature type="signal peptide" evidence="2">
    <location>
        <begin position="1"/>
        <end position="19"/>
    </location>
</feature>
<organism evidence="3 4">
    <name type="scientific">Batrachochytrium salamandrivorans</name>
    <dbReference type="NCBI Taxonomy" id="1357716"/>
    <lineage>
        <taxon>Eukaryota</taxon>
        <taxon>Fungi</taxon>
        <taxon>Fungi incertae sedis</taxon>
        <taxon>Chytridiomycota</taxon>
        <taxon>Chytridiomycota incertae sedis</taxon>
        <taxon>Chytridiomycetes</taxon>
        <taxon>Rhizophydiales</taxon>
        <taxon>Rhizophydiales incertae sedis</taxon>
        <taxon>Batrachochytrium</taxon>
    </lineage>
</organism>
<protein>
    <submittedName>
        <fullName evidence="3">Uncharacterized protein</fullName>
    </submittedName>
</protein>
<gene>
    <name evidence="3" type="ORF">BASA50_008608</name>
</gene>
<reference evidence="3 4" key="1">
    <citation type="submission" date="2021-02" db="EMBL/GenBank/DDBJ databases">
        <title>Variation within the Batrachochytrium salamandrivorans European outbreak.</title>
        <authorList>
            <person name="Kelly M."/>
            <person name="Pasmans F."/>
            <person name="Shea T.P."/>
            <person name="Munoz J.F."/>
            <person name="Carranza S."/>
            <person name="Cuomo C.A."/>
            <person name="Martel A."/>
        </authorList>
    </citation>
    <scope>NUCLEOTIDE SEQUENCE [LARGE SCALE GENOMIC DNA]</scope>
    <source>
        <strain evidence="3 4">AMFP18/2</strain>
    </source>
</reference>
<keyword evidence="4" id="KW-1185">Reference proteome</keyword>
<keyword evidence="2" id="KW-0732">Signal</keyword>
<sequence length="146" mass="16162">MKLAIASTTLLFAMMAAQAAVLSATSSTDVNLVKRAPNGDGETNKALWPMSKLAELIQSQRGEISALKFLVKQLKRTCEGEASSECSNINAEISEFKKEIDGLKKQLEKTTEEYGTGLDGYSRVVNAIHGENFSYLRQYLWDHQDQ</sequence>
<accession>A0ABQ8F4V6</accession>
<name>A0ABQ8F4V6_9FUNG</name>
<keyword evidence="1" id="KW-0175">Coiled coil</keyword>